<feature type="region of interest" description="Disordered" evidence="5">
    <location>
        <begin position="395"/>
        <end position="420"/>
    </location>
</feature>
<dbReference type="Pfam" id="PF07690">
    <property type="entry name" value="MFS_1"/>
    <property type="match status" value="1"/>
</dbReference>
<keyword evidence="2 6" id="KW-0812">Transmembrane</keyword>
<evidence type="ECO:0000256" key="1">
    <source>
        <dbReference type="ARBA" id="ARBA00004651"/>
    </source>
</evidence>
<keyword evidence="4 6" id="KW-0472">Membrane</keyword>
<keyword evidence="3 6" id="KW-1133">Transmembrane helix</keyword>
<evidence type="ECO:0000256" key="6">
    <source>
        <dbReference type="SAM" id="Phobius"/>
    </source>
</evidence>
<organism evidence="8 9">
    <name type="scientific">Streptomyces roseolus</name>
    <dbReference type="NCBI Taxonomy" id="67358"/>
    <lineage>
        <taxon>Bacteria</taxon>
        <taxon>Bacillati</taxon>
        <taxon>Actinomycetota</taxon>
        <taxon>Actinomycetes</taxon>
        <taxon>Kitasatosporales</taxon>
        <taxon>Streptomycetaceae</taxon>
        <taxon>Streptomyces</taxon>
    </lineage>
</organism>
<protein>
    <submittedName>
        <fullName evidence="8">MFS transporter</fullName>
    </submittedName>
</protein>
<feature type="transmembrane region" description="Helical" evidence="6">
    <location>
        <begin position="303"/>
        <end position="326"/>
    </location>
</feature>
<comment type="subcellular location">
    <subcellularLocation>
        <location evidence="1">Cell membrane</location>
        <topology evidence="1">Multi-pass membrane protein</topology>
    </subcellularLocation>
</comment>
<evidence type="ECO:0000313" key="9">
    <source>
        <dbReference type="Proteomes" id="UP001278571"/>
    </source>
</evidence>
<dbReference type="RefSeq" id="WP_319008714.1">
    <property type="nucleotide sequence ID" value="NZ_JAWJZF010000293.1"/>
</dbReference>
<dbReference type="InterPro" id="IPR036259">
    <property type="entry name" value="MFS_trans_sf"/>
</dbReference>
<dbReference type="PANTHER" id="PTHR23542">
    <property type="match status" value="1"/>
</dbReference>
<dbReference type="InterPro" id="IPR011701">
    <property type="entry name" value="MFS"/>
</dbReference>
<dbReference type="Proteomes" id="UP001278571">
    <property type="component" value="Unassembled WGS sequence"/>
</dbReference>
<reference evidence="8 9" key="1">
    <citation type="submission" date="2023-10" db="EMBL/GenBank/DDBJ databases">
        <authorList>
            <person name="Wang X.X."/>
        </authorList>
    </citation>
    <scope>NUCLEOTIDE SEQUENCE [LARGE SCALE GENOMIC DNA]</scope>
    <source>
        <strain evidence="8 9">NBRC 12816</strain>
    </source>
</reference>
<evidence type="ECO:0000259" key="7">
    <source>
        <dbReference type="PROSITE" id="PS50850"/>
    </source>
</evidence>
<dbReference type="EMBL" id="JAWJZF010000293">
    <property type="protein sequence ID" value="MDX2292199.1"/>
    <property type="molecule type" value="Genomic_DNA"/>
</dbReference>
<evidence type="ECO:0000256" key="4">
    <source>
        <dbReference type="ARBA" id="ARBA00023136"/>
    </source>
</evidence>
<sequence length="420" mass="42429">MATAHGGYRDILRAPHALRLLTGTLVGRLPNGTGPVAMTLFVRDQGGGYTLAGGLVAAYGLANAVGQPLLGRAVDLKGQPRVQLPAAVLSALGMALFAFAGIGNLPLAYAAVVLAGFFTPPLEGGLRALWPSVLGREDRVHRAYALDAVAQEVMFTVGPLLVTLLVALWSPAAALLVINLIGVLGALSVVLSAPSRAWRSAPREAHWLGALRSPGLLALLGSFFFVGLALGSITVAAVAYADDRGTPSVYGWLMAALGLGALLGGVLYGARQWAGAPEGRLRVLVALLALCYLPLTLTPGPVAMAALSALAGVFLAPVLACAFIVVDRHAPAGTVTEAFSWLVTTFGVGAALGSAAAGPAIELAGTVAGFAVAGAGGLVALLVLLATGRVLNDPDAPGRRTRHAASGGAATPVHTEKNAL</sequence>
<comment type="caution">
    <text evidence="8">The sequence shown here is derived from an EMBL/GenBank/DDBJ whole genome shotgun (WGS) entry which is preliminary data.</text>
</comment>
<feature type="transmembrane region" description="Helical" evidence="6">
    <location>
        <begin position="367"/>
        <end position="391"/>
    </location>
</feature>
<feature type="transmembrane region" description="Helical" evidence="6">
    <location>
        <begin position="338"/>
        <end position="361"/>
    </location>
</feature>
<evidence type="ECO:0000256" key="2">
    <source>
        <dbReference type="ARBA" id="ARBA00022692"/>
    </source>
</evidence>
<feature type="transmembrane region" description="Helical" evidence="6">
    <location>
        <begin position="82"/>
        <end position="102"/>
    </location>
</feature>
<proteinExistence type="predicted"/>
<evidence type="ECO:0000313" key="8">
    <source>
        <dbReference type="EMBL" id="MDX2292199.1"/>
    </source>
</evidence>
<dbReference type="InterPro" id="IPR020846">
    <property type="entry name" value="MFS_dom"/>
</dbReference>
<gene>
    <name evidence="8" type="ORF">R2363_08445</name>
</gene>
<dbReference type="PROSITE" id="PS50850">
    <property type="entry name" value="MFS"/>
    <property type="match status" value="1"/>
</dbReference>
<feature type="domain" description="Major facilitator superfamily (MFS) profile" evidence="7">
    <location>
        <begin position="215"/>
        <end position="420"/>
    </location>
</feature>
<name>A0ABU4K368_9ACTN</name>
<feature type="transmembrane region" description="Helical" evidence="6">
    <location>
        <begin position="281"/>
        <end position="297"/>
    </location>
</feature>
<feature type="transmembrane region" description="Helical" evidence="6">
    <location>
        <begin position="149"/>
        <end position="169"/>
    </location>
</feature>
<accession>A0ABU4K368</accession>
<feature type="transmembrane region" description="Helical" evidence="6">
    <location>
        <begin position="175"/>
        <end position="194"/>
    </location>
</feature>
<feature type="transmembrane region" description="Helical" evidence="6">
    <location>
        <begin position="249"/>
        <end position="269"/>
    </location>
</feature>
<dbReference type="SUPFAM" id="SSF103473">
    <property type="entry name" value="MFS general substrate transporter"/>
    <property type="match status" value="1"/>
</dbReference>
<evidence type="ECO:0000256" key="5">
    <source>
        <dbReference type="SAM" id="MobiDB-lite"/>
    </source>
</evidence>
<dbReference type="PANTHER" id="PTHR23542:SF1">
    <property type="entry name" value="MAJOR FACILITATOR SUPERFAMILY (MFS) PROFILE DOMAIN-CONTAINING PROTEIN"/>
    <property type="match status" value="1"/>
</dbReference>
<feature type="transmembrane region" description="Helical" evidence="6">
    <location>
        <begin position="48"/>
        <end position="70"/>
    </location>
</feature>
<keyword evidence="9" id="KW-1185">Reference proteome</keyword>
<dbReference type="Gene3D" id="1.20.1250.20">
    <property type="entry name" value="MFS general substrate transporter like domains"/>
    <property type="match status" value="1"/>
</dbReference>
<feature type="transmembrane region" description="Helical" evidence="6">
    <location>
        <begin position="215"/>
        <end position="237"/>
    </location>
</feature>
<evidence type="ECO:0000256" key="3">
    <source>
        <dbReference type="ARBA" id="ARBA00022989"/>
    </source>
</evidence>